<dbReference type="PANTHER" id="PTHR11933">
    <property type="entry name" value="TRNA 5-METHYLAMINOMETHYL-2-THIOURIDYLATE -METHYLTRANSFERASE"/>
    <property type="match status" value="1"/>
</dbReference>
<dbReference type="InterPro" id="IPR046884">
    <property type="entry name" value="MnmA-like_central"/>
</dbReference>
<comment type="similarity">
    <text evidence="9">Belongs to the MnmA/TRMU family.</text>
</comment>
<feature type="binding site" evidence="9">
    <location>
        <position position="34"/>
    </location>
    <ligand>
        <name>ATP</name>
        <dbReference type="ChEBI" id="CHEBI:30616"/>
    </ligand>
</feature>
<dbReference type="CDD" id="cd01998">
    <property type="entry name" value="MnmA_TRMU-like"/>
    <property type="match status" value="1"/>
</dbReference>
<dbReference type="Pfam" id="PF20259">
    <property type="entry name" value="tRNA_Me_trans_M"/>
    <property type="match status" value="1"/>
</dbReference>
<dbReference type="GO" id="GO:0005524">
    <property type="term" value="F:ATP binding"/>
    <property type="evidence" value="ECO:0007669"/>
    <property type="project" value="UniProtKB-KW"/>
</dbReference>
<keyword evidence="9" id="KW-0963">Cytoplasm</keyword>
<dbReference type="EC" id="2.8.1.13" evidence="9"/>
<keyword evidence="2 9" id="KW-0808">Transferase</keyword>
<accession>A0A2S5R7R2</accession>
<feature type="active site" description="Cysteine persulfide intermediate" evidence="9">
    <location>
        <position position="202"/>
    </location>
</feature>
<dbReference type="HAMAP" id="MF_00144">
    <property type="entry name" value="tRNA_thiouridyl_MnmA"/>
    <property type="match status" value="1"/>
</dbReference>
<dbReference type="NCBIfam" id="NF001138">
    <property type="entry name" value="PRK00143.1"/>
    <property type="match status" value="1"/>
</dbReference>
<protein>
    <recommendedName>
        <fullName evidence="9">tRNA-specific 2-thiouridylase MnmA</fullName>
        <ecNumber evidence="9">2.8.1.13</ecNumber>
    </recommendedName>
</protein>
<sequence length="360" mass="40268">MTPRVIVGMSGGVDSTLAAALLKEEGYDVIGVTLKLYDYEESLEETPEAKRECHPLLFIQHAREAADTLGIPHYVVQEEALFREKVIDPFLEAYQKGKTPLPCAKCNRDVKTEGLWRAMLQFKAQYIATGHYVQRLNKPHGAELHRGLDLRRDQSFFLFMLTFQHIQRHLFPLGKFSKEETRLRAQTLGFKNSQIKASQDLCFMAKTSYQSWMEKQAIVPSPGLIVHADGRVLGEHKGLAYFTIGQRQGVGVGGACEPLYVTGMNLETHTLILGPRDALGRNVLKLEQLNWIAPDYKGETIQVHARIRSSGALIPALFSPSTLEVRLQTLEYGVAPGQACVFYEGTRVLGGGWIVESNKI</sequence>
<dbReference type="InterPro" id="IPR023382">
    <property type="entry name" value="MnmA-like_central_sf"/>
</dbReference>
<dbReference type="Proteomes" id="UP000239425">
    <property type="component" value="Unassembled WGS sequence"/>
</dbReference>
<feature type="domain" description="tRNA-specific 2-thiouridylase MnmA-like central" evidence="11">
    <location>
        <begin position="216"/>
        <end position="274"/>
    </location>
</feature>
<dbReference type="Pfam" id="PF03054">
    <property type="entry name" value="tRNA_Me_trans"/>
    <property type="match status" value="1"/>
</dbReference>
<evidence type="ECO:0000313" key="13">
    <source>
        <dbReference type="Proteomes" id="UP000239425"/>
    </source>
</evidence>
<dbReference type="GO" id="GO:0000049">
    <property type="term" value="F:tRNA binding"/>
    <property type="evidence" value="ECO:0007669"/>
    <property type="project" value="UniProtKB-KW"/>
</dbReference>
<keyword evidence="5 9" id="KW-0067">ATP-binding</keyword>
<feature type="domain" description="tRNA-specific 2-thiouridylase MnmA-like C-terminal" evidence="10">
    <location>
        <begin position="283"/>
        <end position="354"/>
    </location>
</feature>
<evidence type="ECO:0000256" key="3">
    <source>
        <dbReference type="ARBA" id="ARBA00022694"/>
    </source>
</evidence>
<evidence type="ECO:0000313" key="12">
    <source>
        <dbReference type="EMBL" id="PPE03358.1"/>
    </source>
</evidence>
<gene>
    <name evidence="9" type="primary">mnmA</name>
    <name evidence="12" type="ORF">HCUR_01189</name>
</gene>
<proteinExistence type="inferred from homology"/>
<dbReference type="InterPro" id="IPR014729">
    <property type="entry name" value="Rossmann-like_a/b/a_fold"/>
</dbReference>
<dbReference type="InterPro" id="IPR004506">
    <property type="entry name" value="MnmA-like"/>
</dbReference>
<keyword evidence="1 9" id="KW-0820">tRNA-binding</keyword>
<dbReference type="OrthoDB" id="9800696at2"/>
<comment type="caution">
    <text evidence="12">The sequence shown here is derived from an EMBL/GenBank/DDBJ whole genome shotgun (WGS) entry which is preliminary data.</text>
</comment>
<dbReference type="Pfam" id="PF20258">
    <property type="entry name" value="tRNA_Me_trans_C"/>
    <property type="match status" value="1"/>
</dbReference>
<dbReference type="GO" id="GO:0002143">
    <property type="term" value="P:tRNA wobble position uridine thiolation"/>
    <property type="evidence" value="ECO:0007669"/>
    <property type="project" value="TreeGrafter"/>
</dbReference>
<keyword evidence="6 9" id="KW-0694">RNA-binding</keyword>
<keyword evidence="13" id="KW-1185">Reference proteome</keyword>
<dbReference type="SUPFAM" id="SSF52402">
    <property type="entry name" value="Adenine nucleotide alpha hydrolases-like"/>
    <property type="match status" value="1"/>
</dbReference>
<feature type="site" description="Interaction with tRNA" evidence="9">
    <location>
        <position position="131"/>
    </location>
</feature>
<dbReference type="PANTHER" id="PTHR11933:SF5">
    <property type="entry name" value="MITOCHONDRIAL TRNA-SPECIFIC 2-THIOURIDYLASE 1"/>
    <property type="match status" value="1"/>
</dbReference>
<evidence type="ECO:0000256" key="9">
    <source>
        <dbReference type="HAMAP-Rule" id="MF_00144"/>
    </source>
</evidence>
<evidence type="ECO:0000256" key="8">
    <source>
        <dbReference type="ARBA" id="ARBA00051542"/>
    </source>
</evidence>
<dbReference type="RefSeq" id="WP_104207138.1">
    <property type="nucleotide sequence ID" value="NZ_PHHC01000108.1"/>
</dbReference>
<name>A0A2S5R7R2_9PROT</name>
<dbReference type="EMBL" id="PHHC01000108">
    <property type="protein sequence ID" value="PPE03358.1"/>
    <property type="molecule type" value="Genomic_DNA"/>
</dbReference>
<dbReference type="NCBIfam" id="TIGR00420">
    <property type="entry name" value="trmU"/>
    <property type="match status" value="1"/>
</dbReference>
<comment type="subcellular location">
    <subcellularLocation>
        <location evidence="9">Cytoplasm</location>
    </subcellularLocation>
</comment>
<reference evidence="12 13" key="1">
    <citation type="submission" date="2017-11" db="EMBL/GenBank/DDBJ databases">
        <title>Comparative genomic analysis of Holospora spp., intranuclear symbionts of paramecia.</title>
        <authorList>
            <person name="Garushyants S.K."/>
            <person name="Beliavskaya A."/>
            <person name="Malko D.B."/>
            <person name="Logacheva M.D."/>
            <person name="Rautian M.S."/>
            <person name="Gelfand M.S."/>
        </authorList>
    </citation>
    <scope>NUCLEOTIDE SEQUENCE [LARGE SCALE GENOMIC DNA]</scope>
    <source>
        <strain evidence="13">02AZ16</strain>
    </source>
</reference>
<dbReference type="Gene3D" id="2.30.30.280">
    <property type="entry name" value="Adenine nucleotide alpha hydrolases-like domains"/>
    <property type="match status" value="1"/>
</dbReference>
<comment type="catalytic activity">
    <reaction evidence="8 9">
        <text>S-sulfanyl-L-cysteinyl-[protein] + uridine(34) in tRNA + AH2 + ATP = 2-thiouridine(34) in tRNA + L-cysteinyl-[protein] + A + AMP + diphosphate + H(+)</text>
        <dbReference type="Rhea" id="RHEA:47032"/>
        <dbReference type="Rhea" id="RHEA-COMP:10131"/>
        <dbReference type="Rhea" id="RHEA-COMP:11726"/>
        <dbReference type="Rhea" id="RHEA-COMP:11727"/>
        <dbReference type="Rhea" id="RHEA-COMP:11728"/>
        <dbReference type="ChEBI" id="CHEBI:13193"/>
        <dbReference type="ChEBI" id="CHEBI:15378"/>
        <dbReference type="ChEBI" id="CHEBI:17499"/>
        <dbReference type="ChEBI" id="CHEBI:29950"/>
        <dbReference type="ChEBI" id="CHEBI:30616"/>
        <dbReference type="ChEBI" id="CHEBI:33019"/>
        <dbReference type="ChEBI" id="CHEBI:61963"/>
        <dbReference type="ChEBI" id="CHEBI:65315"/>
        <dbReference type="ChEBI" id="CHEBI:87170"/>
        <dbReference type="ChEBI" id="CHEBI:456215"/>
        <dbReference type="EC" id="2.8.1.13"/>
    </reaction>
</comment>
<comment type="function">
    <text evidence="9">Catalyzes the 2-thiolation of uridine at the wobble position (U34) of tRNA, leading to the formation of s(2)U34.</text>
</comment>
<organism evidence="12 13">
    <name type="scientific">Holospora curviuscula</name>
    <dbReference type="NCBI Taxonomy" id="1082868"/>
    <lineage>
        <taxon>Bacteria</taxon>
        <taxon>Pseudomonadati</taxon>
        <taxon>Pseudomonadota</taxon>
        <taxon>Alphaproteobacteria</taxon>
        <taxon>Holosporales</taxon>
        <taxon>Holosporaceae</taxon>
        <taxon>Holospora</taxon>
    </lineage>
</organism>
<evidence type="ECO:0000256" key="2">
    <source>
        <dbReference type="ARBA" id="ARBA00022679"/>
    </source>
</evidence>
<feature type="active site" description="Nucleophile" evidence="9">
    <location>
        <position position="106"/>
    </location>
</feature>
<comment type="caution">
    <text evidence="9">Lacks conserved residue(s) required for the propagation of feature annotation.</text>
</comment>
<dbReference type="Gene3D" id="2.40.30.10">
    <property type="entry name" value="Translation factors"/>
    <property type="match status" value="1"/>
</dbReference>
<evidence type="ECO:0000256" key="1">
    <source>
        <dbReference type="ARBA" id="ARBA00022555"/>
    </source>
</evidence>
<dbReference type="InterPro" id="IPR046885">
    <property type="entry name" value="MnmA-like_C"/>
</dbReference>
<evidence type="ECO:0000256" key="4">
    <source>
        <dbReference type="ARBA" id="ARBA00022741"/>
    </source>
</evidence>
<feature type="region of interest" description="Interaction with tRNA" evidence="9">
    <location>
        <begin position="152"/>
        <end position="154"/>
    </location>
</feature>
<keyword evidence="4 9" id="KW-0547">Nucleotide-binding</keyword>
<evidence type="ECO:0000259" key="11">
    <source>
        <dbReference type="Pfam" id="PF20259"/>
    </source>
</evidence>
<dbReference type="Gene3D" id="3.40.50.620">
    <property type="entry name" value="HUPs"/>
    <property type="match status" value="1"/>
</dbReference>
<dbReference type="GO" id="GO:0103016">
    <property type="term" value="F:tRNA-uridine 2-sulfurtransferase activity"/>
    <property type="evidence" value="ECO:0007669"/>
    <property type="project" value="UniProtKB-EC"/>
</dbReference>
<feature type="binding site" evidence="9">
    <location>
        <position position="130"/>
    </location>
    <ligand>
        <name>ATP</name>
        <dbReference type="ChEBI" id="CHEBI:30616"/>
    </ligand>
</feature>
<keyword evidence="3 9" id="KW-0819">tRNA processing</keyword>
<evidence type="ECO:0000256" key="6">
    <source>
        <dbReference type="ARBA" id="ARBA00022884"/>
    </source>
</evidence>
<evidence type="ECO:0000256" key="5">
    <source>
        <dbReference type="ARBA" id="ARBA00022840"/>
    </source>
</evidence>
<keyword evidence="7" id="KW-1015">Disulfide bond</keyword>
<feature type="site" description="Interaction with tRNA" evidence="9">
    <location>
        <position position="338"/>
    </location>
</feature>
<feature type="binding site" evidence="9">
    <location>
        <begin position="8"/>
        <end position="15"/>
    </location>
    <ligand>
        <name>ATP</name>
        <dbReference type="ChEBI" id="CHEBI:30616"/>
    </ligand>
</feature>
<dbReference type="AlphaFoldDB" id="A0A2S5R7R2"/>
<evidence type="ECO:0000259" key="10">
    <source>
        <dbReference type="Pfam" id="PF20258"/>
    </source>
</evidence>
<evidence type="ECO:0000256" key="7">
    <source>
        <dbReference type="ARBA" id="ARBA00023157"/>
    </source>
</evidence>
<dbReference type="GO" id="GO:0005737">
    <property type="term" value="C:cytoplasm"/>
    <property type="evidence" value="ECO:0007669"/>
    <property type="project" value="UniProtKB-SubCell"/>
</dbReference>
<dbReference type="FunFam" id="2.30.30.280:FF:000001">
    <property type="entry name" value="tRNA-specific 2-thiouridylase MnmA"/>
    <property type="match status" value="1"/>
</dbReference>